<accession>Q56XJ9</accession>
<protein>
    <submittedName>
        <fullName evidence="1">Uncharacterized protein</fullName>
    </submittedName>
</protein>
<dbReference type="EMBL" id="AK221675">
    <property type="protein sequence ID" value="BAD95365.1"/>
    <property type="molecule type" value="mRNA"/>
</dbReference>
<evidence type="ECO:0000313" key="1">
    <source>
        <dbReference type="EMBL" id="BAD95365.1"/>
    </source>
</evidence>
<organism evidence="1">
    <name type="scientific">Arabidopsis thaliana</name>
    <name type="common">Mouse-ear cress</name>
    <dbReference type="NCBI Taxonomy" id="3702"/>
    <lineage>
        <taxon>Eukaryota</taxon>
        <taxon>Viridiplantae</taxon>
        <taxon>Streptophyta</taxon>
        <taxon>Embryophyta</taxon>
        <taxon>Tracheophyta</taxon>
        <taxon>Spermatophyta</taxon>
        <taxon>Magnoliopsida</taxon>
        <taxon>eudicotyledons</taxon>
        <taxon>Gunneridae</taxon>
        <taxon>Pentapetalae</taxon>
        <taxon>rosids</taxon>
        <taxon>malvids</taxon>
        <taxon>Brassicales</taxon>
        <taxon>Brassicaceae</taxon>
        <taxon>Camelineae</taxon>
        <taxon>Arabidopsis</taxon>
    </lineage>
</organism>
<reference evidence="1" key="1">
    <citation type="submission" date="2005-03" db="EMBL/GenBank/DDBJ databases">
        <title>Large-scale analysis of RIKEN Arabidopsis full-length (RAFL) cDNAs.</title>
        <authorList>
            <person name="Totoki Y."/>
            <person name="Seki M."/>
            <person name="Ishida J."/>
            <person name="Nakajima M."/>
            <person name="Enju A."/>
            <person name="Kamiya A."/>
            <person name="Narusaka M."/>
            <person name="Shin-i T."/>
            <person name="Nakagawa M."/>
            <person name="Sakamoto N."/>
            <person name="Oishi K."/>
            <person name="Kohara Y."/>
            <person name="Kobayashi M."/>
            <person name="Toyoda A."/>
            <person name="Sakaki Y."/>
            <person name="Sakurai T."/>
            <person name="Iida K."/>
            <person name="Akiyama K."/>
            <person name="Satou M."/>
            <person name="Toyoda T."/>
            <person name="Konagaya A."/>
            <person name="Carninci P."/>
            <person name="Kawai J."/>
            <person name="Hayashizaki Y."/>
            <person name="Shinozaki K."/>
        </authorList>
    </citation>
    <scope>NUCLEOTIDE SEQUENCE</scope>
</reference>
<dbReference type="AlphaFoldDB" id="Q56XJ9"/>
<proteinExistence type="evidence at transcript level"/>
<sequence>MVFFSPPFLINSPSGVVDGSIANTP</sequence>
<name>Q56XJ9_ARATH</name>